<organism evidence="2 3">
    <name type="scientific">Streptomyces tagetis</name>
    <dbReference type="NCBI Taxonomy" id="2820809"/>
    <lineage>
        <taxon>Bacteria</taxon>
        <taxon>Bacillati</taxon>
        <taxon>Actinomycetota</taxon>
        <taxon>Actinomycetes</taxon>
        <taxon>Kitasatosporales</taxon>
        <taxon>Streptomycetaceae</taxon>
        <taxon>Streptomyces</taxon>
    </lineage>
</organism>
<dbReference type="CDD" id="cd00448">
    <property type="entry name" value="YjgF_YER057c_UK114_family"/>
    <property type="match status" value="1"/>
</dbReference>
<keyword evidence="3" id="KW-1185">Reference proteome</keyword>
<dbReference type="PANTHER" id="PTHR43857">
    <property type="entry name" value="BLR7761 PROTEIN"/>
    <property type="match status" value="1"/>
</dbReference>
<name>A0A941AZT0_9ACTN</name>
<accession>A0A941AZT0</accession>
<dbReference type="AlphaFoldDB" id="A0A941AZT0"/>
<protein>
    <submittedName>
        <fullName evidence="2">RidA family protein</fullName>
    </submittedName>
</protein>
<dbReference type="Pfam" id="PF01042">
    <property type="entry name" value="Ribonuc_L-PSP"/>
    <property type="match status" value="1"/>
</dbReference>
<dbReference type="SUPFAM" id="SSF55298">
    <property type="entry name" value="YjgF-like"/>
    <property type="match status" value="2"/>
</dbReference>
<dbReference type="EMBL" id="JAGPNL010000001">
    <property type="protein sequence ID" value="MBQ0825821.1"/>
    <property type="molecule type" value="Genomic_DNA"/>
</dbReference>
<evidence type="ECO:0000313" key="2">
    <source>
        <dbReference type="EMBL" id="MBQ0825821.1"/>
    </source>
</evidence>
<reference evidence="2" key="1">
    <citation type="submission" date="2021-04" db="EMBL/GenBank/DDBJ databases">
        <title>Genome seq and assembly of Streptomyces sp. RG38.</title>
        <authorList>
            <person name="Chhetri G."/>
        </authorList>
    </citation>
    <scope>NUCLEOTIDE SEQUENCE</scope>
    <source>
        <strain evidence="2">RG38</strain>
    </source>
</reference>
<feature type="region of interest" description="Disordered" evidence="1">
    <location>
        <begin position="26"/>
        <end position="51"/>
    </location>
</feature>
<dbReference type="InterPro" id="IPR035959">
    <property type="entry name" value="RutC-like_sf"/>
</dbReference>
<dbReference type="Proteomes" id="UP000677875">
    <property type="component" value="Unassembled WGS sequence"/>
</dbReference>
<evidence type="ECO:0000256" key="1">
    <source>
        <dbReference type="SAM" id="MobiDB-lite"/>
    </source>
</evidence>
<dbReference type="PANTHER" id="PTHR43857:SF1">
    <property type="entry name" value="YJGH FAMILY PROTEIN"/>
    <property type="match status" value="1"/>
</dbReference>
<dbReference type="Gene3D" id="3.30.1330.40">
    <property type="entry name" value="RutC-like"/>
    <property type="match status" value="2"/>
</dbReference>
<dbReference type="RefSeq" id="WP_210868462.1">
    <property type="nucleotide sequence ID" value="NZ_JAGPNL010000001.1"/>
</dbReference>
<gene>
    <name evidence="2" type="ORF">J5Y05_04755</name>
</gene>
<sequence length="380" mass="39745">MTDPRSTEPASESVRRAMDGLVFLGAESTGPHVPATGRDTAGSAGLGPADHARREADRLADALAAHGRGLDSLLVLDVVHDPVLIGAEEVRAVLADVLPSGARPCLTAVPVLPGALDEGNPFVLQGVSAAEPVVAGDAGRFPHSAEAGVLVAVAGQCADTDDDMVTQTDEVMDRVAGLLAAHGAGWDDAVRFDVFYRAEGTAEGWAVNARERARRFTEPGPATTGIPVGSLPGRARILLRALAVRGARGLGLRSESWPAGHWDWPFHLPYKHGIGAAGTVFVGGQVSLAPDASVIDPDDLATQTATSVDNILKVAAELGLGARSVLRLVAFYRHTDAADAATVRRVVRERLGDHSCALTLVGLPYLAYERMVVEIEAELR</sequence>
<dbReference type="InterPro" id="IPR006175">
    <property type="entry name" value="YjgF/YER057c/UK114"/>
</dbReference>
<evidence type="ECO:0000313" key="3">
    <source>
        <dbReference type="Proteomes" id="UP000677875"/>
    </source>
</evidence>
<proteinExistence type="predicted"/>
<comment type="caution">
    <text evidence="2">The sequence shown here is derived from an EMBL/GenBank/DDBJ whole genome shotgun (WGS) entry which is preliminary data.</text>
</comment>